<dbReference type="Gene3D" id="1.10.10.10">
    <property type="entry name" value="Winged helix-like DNA-binding domain superfamily/Winged helix DNA-binding domain"/>
    <property type="match status" value="1"/>
</dbReference>
<gene>
    <name evidence="2" type="ORF">AK812_SmicGene4757</name>
</gene>
<name>A0A1Q9EVH8_SYMMI</name>
<sequence length="244" mass="26801">MALALENAADGGSTQIEDETGGFLDNIEYRGGGYAILRALWDAHEKGLALLSANEICARAKQWCSHHMASGLFAGCHRGLGWDAHGSLLKHGILKKQKLKARKQRDRIDVFCLTSEGSELVLKLIEMSADEEGPATQTPRRSLVQNQSQTPPKPERHPASAEEPPMKKPKVTEEAPAVPMIPLTTLCRSMARCFAALGSPIPKERLFKLMASEHDCTPAAFSQQLARLEELNKLFLAEDEVHLV</sequence>
<feature type="compositionally biased region" description="Polar residues" evidence="1">
    <location>
        <begin position="135"/>
        <end position="150"/>
    </location>
</feature>
<dbReference type="EMBL" id="LSRX01000059">
    <property type="protein sequence ID" value="OLQ11402.1"/>
    <property type="molecule type" value="Genomic_DNA"/>
</dbReference>
<keyword evidence="3" id="KW-1185">Reference proteome</keyword>
<protein>
    <submittedName>
        <fullName evidence="2">Uncharacterized protein</fullName>
    </submittedName>
</protein>
<evidence type="ECO:0000313" key="3">
    <source>
        <dbReference type="Proteomes" id="UP000186817"/>
    </source>
</evidence>
<accession>A0A1Q9EVH8</accession>
<feature type="region of interest" description="Disordered" evidence="1">
    <location>
        <begin position="130"/>
        <end position="174"/>
    </location>
</feature>
<organism evidence="2 3">
    <name type="scientific">Symbiodinium microadriaticum</name>
    <name type="common">Dinoflagellate</name>
    <name type="synonym">Zooxanthella microadriatica</name>
    <dbReference type="NCBI Taxonomy" id="2951"/>
    <lineage>
        <taxon>Eukaryota</taxon>
        <taxon>Sar</taxon>
        <taxon>Alveolata</taxon>
        <taxon>Dinophyceae</taxon>
        <taxon>Suessiales</taxon>
        <taxon>Symbiodiniaceae</taxon>
        <taxon>Symbiodinium</taxon>
    </lineage>
</organism>
<comment type="caution">
    <text evidence="2">The sequence shown here is derived from an EMBL/GenBank/DDBJ whole genome shotgun (WGS) entry which is preliminary data.</text>
</comment>
<evidence type="ECO:0000256" key="1">
    <source>
        <dbReference type="SAM" id="MobiDB-lite"/>
    </source>
</evidence>
<dbReference type="InterPro" id="IPR036388">
    <property type="entry name" value="WH-like_DNA-bd_sf"/>
</dbReference>
<dbReference type="OrthoDB" id="414356at2759"/>
<evidence type="ECO:0000313" key="2">
    <source>
        <dbReference type="EMBL" id="OLQ11402.1"/>
    </source>
</evidence>
<feature type="compositionally biased region" description="Basic and acidic residues" evidence="1">
    <location>
        <begin position="153"/>
        <end position="173"/>
    </location>
</feature>
<dbReference type="CDD" id="cd21036">
    <property type="entry name" value="WH_MUS81"/>
    <property type="match status" value="1"/>
</dbReference>
<dbReference type="InterPro" id="IPR047417">
    <property type="entry name" value="WHD_MUS81"/>
</dbReference>
<reference evidence="2 3" key="1">
    <citation type="submission" date="2016-02" db="EMBL/GenBank/DDBJ databases">
        <title>Genome analysis of coral dinoflagellate symbionts highlights evolutionary adaptations to a symbiotic lifestyle.</title>
        <authorList>
            <person name="Aranda M."/>
            <person name="Li Y."/>
            <person name="Liew Y.J."/>
            <person name="Baumgarten S."/>
            <person name="Simakov O."/>
            <person name="Wilson M."/>
            <person name="Piel J."/>
            <person name="Ashoor H."/>
            <person name="Bougouffa S."/>
            <person name="Bajic V.B."/>
            <person name="Ryu T."/>
            <person name="Ravasi T."/>
            <person name="Bayer T."/>
            <person name="Micklem G."/>
            <person name="Kim H."/>
            <person name="Bhak J."/>
            <person name="Lajeunesse T.C."/>
            <person name="Voolstra C.R."/>
        </authorList>
    </citation>
    <scope>NUCLEOTIDE SEQUENCE [LARGE SCALE GENOMIC DNA]</scope>
    <source>
        <strain evidence="2 3">CCMP2467</strain>
    </source>
</reference>
<dbReference type="Proteomes" id="UP000186817">
    <property type="component" value="Unassembled WGS sequence"/>
</dbReference>
<proteinExistence type="predicted"/>
<dbReference type="AlphaFoldDB" id="A0A1Q9EVH8"/>